<name>A0A073JPH1_LIMRT</name>
<reference evidence="11 12" key="8">
    <citation type="submission" date="2019-11" db="EMBL/GenBank/DDBJ databases">
        <title>Draft genome sequence of 12 host-associated Lactobacillus reuteri rodent strains.</title>
        <authorList>
            <person name="Zhang S."/>
            <person name="Ozcam M."/>
            <person name="Van Pijkeren J.P."/>
        </authorList>
    </citation>
    <scope>NUCLEOTIDE SEQUENCE [LARGE SCALE GENOMIC DNA]</scope>
    <source>
        <strain evidence="3 12">Lr4020</strain>
        <strain evidence="2 11">N4I</strain>
    </source>
</reference>
<dbReference type="Proteomes" id="UP000460207">
    <property type="component" value="Unassembled WGS sequence"/>
</dbReference>
<dbReference type="EMBL" id="PTLS01000024">
    <property type="protein sequence ID" value="RMX25689.1"/>
    <property type="molecule type" value="Genomic_DNA"/>
</dbReference>
<proteinExistence type="predicted"/>
<sequence length="163" mass="18642">MLTKISLTFGSRQILQSIIDKYPERHFKLMQATTHTRKLALFDLSGKDTIFQSPVKLTTLDSTLNAQLNGMFYYQSFQVNGDRQKLLYNTLQKVLTEPANMNGGYMLSVDNKAEATTLVLLTAWADFESLTAWKESETFTSLKNFTSMGSDNSYYDEIYKPIF</sequence>
<evidence type="ECO:0000313" key="1">
    <source>
        <dbReference type="EMBL" id="KEK16698.1"/>
    </source>
</evidence>
<dbReference type="Proteomes" id="UP000276940">
    <property type="component" value="Unassembled WGS sequence"/>
</dbReference>
<accession>A0A073JPH1</accession>
<gene>
    <name evidence="6" type="ORF">C5O77_04015</name>
    <name evidence="4" type="ORF">CBG21_08740</name>
    <name evidence="5" type="ORF">DB325_09950</name>
    <name evidence="2" type="ORF">GIX76_09645</name>
    <name evidence="3" type="ORF">GIX81_10935</name>
    <name evidence="1" type="ORF">LR3_03950</name>
</gene>
<evidence type="ECO:0000313" key="2">
    <source>
        <dbReference type="EMBL" id="MRG90235.1"/>
    </source>
</evidence>
<reference evidence="8" key="3">
    <citation type="submission" date="2017-05" db="EMBL/GenBank/DDBJ databases">
        <authorList>
            <person name="Lin X.B."/>
            <person name="Stothard P."/>
            <person name="Tasseva G."/>
            <person name="Walter J."/>
        </authorList>
    </citation>
    <scope>NUCLEOTIDE SEQUENCE [LARGE SCALE GENOMIC DNA]</scope>
    <source>
        <strain evidence="8">103v</strain>
    </source>
</reference>
<dbReference type="EMBL" id="NGQC01000058">
    <property type="protein sequence ID" value="OYT02361.1"/>
    <property type="molecule type" value="Genomic_DNA"/>
</dbReference>
<dbReference type="Proteomes" id="UP000027731">
    <property type="component" value="Unassembled WGS sequence"/>
</dbReference>
<protein>
    <recommendedName>
        <fullName evidence="13">Monooxygenase</fullName>
    </recommendedName>
</protein>
<dbReference type="EMBL" id="WJND01000026">
    <property type="protein sequence ID" value="MRG90235.1"/>
    <property type="molecule type" value="Genomic_DNA"/>
</dbReference>
<evidence type="ECO:0000313" key="12">
    <source>
        <dbReference type="Proteomes" id="UP000472879"/>
    </source>
</evidence>
<reference evidence="1 7" key="1">
    <citation type="submission" date="2014-06" db="EMBL/GenBank/DDBJ databases">
        <title>Genetic determinant of reutericyclin biosynthesis of Lactobacillus reuteri.</title>
        <authorList>
            <person name="Lin X."/>
            <person name="Duar R."/>
            <person name="Walter J."/>
            <person name="Gaenzle M."/>
        </authorList>
    </citation>
    <scope>NUCLEOTIDE SEQUENCE [LARGE SCALE GENOMIC DNA]</scope>
    <source>
        <strain evidence="1 7">LTH2584</strain>
    </source>
</reference>
<evidence type="ECO:0000313" key="7">
    <source>
        <dbReference type="Proteomes" id="UP000027731"/>
    </source>
</evidence>
<dbReference type="Gene3D" id="3.30.70.100">
    <property type="match status" value="1"/>
</dbReference>
<dbReference type="Proteomes" id="UP000244083">
    <property type="component" value="Unassembled WGS sequence"/>
</dbReference>
<dbReference type="Proteomes" id="UP000472879">
    <property type="component" value="Unassembled WGS sequence"/>
</dbReference>
<evidence type="ECO:0000313" key="11">
    <source>
        <dbReference type="Proteomes" id="UP000460207"/>
    </source>
</evidence>
<dbReference type="PATRIC" id="fig|1598.90.peg.95"/>
<dbReference type="AlphaFoldDB" id="A0A073JPH1"/>
<dbReference type="EMBL" id="JOSX01000003">
    <property type="protein sequence ID" value="KEK16698.1"/>
    <property type="molecule type" value="Genomic_DNA"/>
</dbReference>
<dbReference type="RefSeq" id="WP_003665670.1">
    <property type="nucleotide sequence ID" value="NZ_JAJGTG010000183.1"/>
</dbReference>
<evidence type="ECO:0000313" key="9">
    <source>
        <dbReference type="Proteomes" id="UP000244083"/>
    </source>
</evidence>
<reference evidence="4" key="2">
    <citation type="submission" date="2017-05" db="EMBL/GenBank/DDBJ databases">
        <authorList>
            <person name="Song R."/>
            <person name="Chenine A.L."/>
            <person name="Ruprecht R.M."/>
        </authorList>
    </citation>
    <scope>NUCLEOTIDE SEQUENCE [LARGE SCALE GENOMIC DNA]</scope>
    <source>
        <strain evidence="4">103v</strain>
    </source>
</reference>
<organism evidence="1 7">
    <name type="scientific">Limosilactobacillus reuteri</name>
    <name type="common">Lactobacillus reuteri</name>
    <dbReference type="NCBI Taxonomy" id="1598"/>
    <lineage>
        <taxon>Bacteria</taxon>
        <taxon>Bacillati</taxon>
        <taxon>Bacillota</taxon>
        <taxon>Bacilli</taxon>
        <taxon>Lactobacillales</taxon>
        <taxon>Lactobacillaceae</taxon>
        <taxon>Limosilactobacillus</taxon>
    </lineage>
</organism>
<evidence type="ECO:0000313" key="3">
    <source>
        <dbReference type="EMBL" id="MRH09933.1"/>
    </source>
</evidence>
<evidence type="ECO:0000313" key="5">
    <source>
        <dbReference type="EMBL" id="PTV00915.1"/>
    </source>
</evidence>
<evidence type="ECO:0008006" key="13">
    <source>
        <dbReference type="Google" id="ProtNLM"/>
    </source>
</evidence>
<dbReference type="EMBL" id="QAZN01000031">
    <property type="protein sequence ID" value="PTV00915.1"/>
    <property type="molecule type" value="Genomic_DNA"/>
</dbReference>
<comment type="caution">
    <text evidence="1">The sequence shown here is derived from an EMBL/GenBank/DDBJ whole genome shotgun (WGS) entry which is preliminary data.</text>
</comment>
<reference evidence="4 8" key="4">
    <citation type="submission" date="2017-09" db="EMBL/GenBank/DDBJ databases">
        <title>Tripartite evolution among Lactobacillus johnsonii, Lactobacillus taiwanensis, Lactobacillus reuteri and their rodent host.</title>
        <authorList>
            <person name="Wang T."/>
            <person name="Knowles S."/>
            <person name="Cheng C."/>
        </authorList>
    </citation>
    <scope>NUCLEOTIDE SEQUENCE [LARGE SCALE GENOMIC DNA]</scope>
    <source>
        <strain evidence="4 8">103v</strain>
    </source>
</reference>
<evidence type="ECO:0000313" key="10">
    <source>
        <dbReference type="Proteomes" id="UP000276940"/>
    </source>
</evidence>
<evidence type="ECO:0000313" key="6">
    <source>
        <dbReference type="EMBL" id="RMX25689.1"/>
    </source>
</evidence>
<dbReference type="EMBL" id="WJNA01000041">
    <property type="protein sequence ID" value="MRH09933.1"/>
    <property type="molecule type" value="Genomic_DNA"/>
</dbReference>
<dbReference type="Proteomes" id="UP000216122">
    <property type="component" value="Unassembled WGS sequence"/>
</dbReference>
<evidence type="ECO:0000313" key="4">
    <source>
        <dbReference type="EMBL" id="OYT02361.1"/>
    </source>
</evidence>
<reference evidence="5" key="5">
    <citation type="journal article" date="2018" name="Genome Announc.">
        <title>Fifty-Six Draft Genome Sequences of 10 Lactobacillus Species from 22 Commercial Dietary Supplements.</title>
        <authorList>
            <person name="Gangiredla J."/>
            <person name="Barnaba T.J."/>
            <person name="Mammel M.K."/>
            <person name="Lacher D.W."/>
            <person name="Elkins C.A."/>
            <person name="Lampel K.A."/>
            <person name="Whitehouse C.A."/>
            <person name="Tartera C."/>
        </authorList>
    </citation>
    <scope>NUCLEOTIDE SEQUENCE</scope>
    <source>
        <strain evidence="5">DS12_10</strain>
    </source>
</reference>
<reference evidence="9" key="7">
    <citation type="submission" date="2018-04" db="EMBL/GenBank/DDBJ databases">
        <title>Draft Genome Sequences of 10 Lactobacillus Species from 22 Commercial Probiotic Products.</title>
        <authorList>
            <person name="Gangiredla J."/>
            <person name="Barnaba T.J."/>
            <person name="Mammel M.K."/>
            <person name="Lacher D.W."/>
            <person name="Elkins C.A."/>
            <person name="Lampel K.A."/>
            <person name="Whitehouse C.A."/>
            <person name="Tartera C."/>
        </authorList>
    </citation>
    <scope>NUCLEOTIDE SEQUENCE [LARGE SCALE GENOMIC DNA]</scope>
    <source>
        <strain evidence="9">DS12_10</strain>
    </source>
</reference>
<reference evidence="6 10" key="6">
    <citation type="journal article" date="2018" name="J Appl Environ Microbiol">
        <title>The gut symbionts Lactobacillus reuteri R2lc and 2010 encode a polyketide synthase cluster that activates the mammalian aryl-hydrocarbon receptor.</title>
        <authorList>
            <person name="Ozcam M."/>
            <person name="Roos S."/>
            <person name="Van Pijkeren J.P."/>
        </authorList>
    </citation>
    <scope>NUCLEOTIDE SEQUENCE [LARGE SCALE GENOMIC DNA]</scope>
    <source>
        <strain evidence="6 10">R2lc</strain>
    </source>
</reference>
<evidence type="ECO:0000313" key="8">
    <source>
        <dbReference type="Proteomes" id="UP000216122"/>
    </source>
</evidence>